<dbReference type="Proteomes" id="UP000184518">
    <property type="component" value="Unassembled WGS sequence"/>
</dbReference>
<evidence type="ECO:0000313" key="2">
    <source>
        <dbReference type="Proteomes" id="UP000184518"/>
    </source>
</evidence>
<evidence type="ECO:0000313" key="1">
    <source>
        <dbReference type="EMBL" id="SHG23671.1"/>
    </source>
</evidence>
<dbReference type="EMBL" id="FQUT01000012">
    <property type="protein sequence ID" value="SHG23671.1"/>
    <property type="molecule type" value="Genomic_DNA"/>
</dbReference>
<keyword evidence="2" id="KW-1185">Reference proteome</keyword>
<reference evidence="2" key="1">
    <citation type="submission" date="2016-11" db="EMBL/GenBank/DDBJ databases">
        <authorList>
            <person name="Varghese N."/>
            <person name="Submissions S."/>
        </authorList>
    </citation>
    <scope>NUCLEOTIDE SEQUENCE [LARGE SCALE GENOMIC DNA]</scope>
    <source>
        <strain evidence="2">DSM 27619</strain>
    </source>
</reference>
<organism evidence="1 2">
    <name type="scientific">Chryseobacterium arachidis</name>
    <dbReference type="NCBI Taxonomy" id="1416778"/>
    <lineage>
        <taxon>Bacteria</taxon>
        <taxon>Pseudomonadati</taxon>
        <taxon>Bacteroidota</taxon>
        <taxon>Flavobacteriia</taxon>
        <taxon>Flavobacteriales</taxon>
        <taxon>Weeksellaceae</taxon>
        <taxon>Chryseobacterium group</taxon>
        <taxon>Chryseobacterium</taxon>
    </lineage>
</organism>
<proteinExistence type="predicted"/>
<accession>A0A1M5I5X1</accession>
<dbReference type="AlphaFoldDB" id="A0A1M5I5X1"/>
<gene>
    <name evidence="1" type="ORF">SAMN05443633_1127</name>
</gene>
<protein>
    <submittedName>
        <fullName evidence="1">Uncharacterized protein</fullName>
    </submittedName>
</protein>
<dbReference type="RefSeq" id="WP_378158192.1">
    <property type="nucleotide sequence ID" value="NZ_JBHSOO010000001.1"/>
</dbReference>
<name>A0A1M5I5X1_9FLAO</name>
<sequence>MSVSDLFKPLMDCHRIDDRFIGIIKKIFAYFILKVDFTEFLKSKKLE</sequence>